<keyword evidence="3" id="KW-1003">Cell membrane</keyword>
<evidence type="ECO:0000256" key="6">
    <source>
        <dbReference type="ARBA" id="ARBA00023136"/>
    </source>
</evidence>
<comment type="subcellular location">
    <subcellularLocation>
        <location evidence="1">Cell membrane</location>
        <topology evidence="1">Multi-pass membrane protein</topology>
    </subcellularLocation>
</comment>
<protein>
    <recommendedName>
        <fullName evidence="9">MFS transporter</fullName>
    </recommendedName>
</protein>
<evidence type="ECO:0000256" key="7">
    <source>
        <dbReference type="SAM" id="Phobius"/>
    </source>
</evidence>
<evidence type="ECO:0000256" key="3">
    <source>
        <dbReference type="ARBA" id="ARBA00022475"/>
    </source>
</evidence>
<reference evidence="8" key="1">
    <citation type="submission" date="2022-10" db="EMBL/GenBank/DDBJ databases">
        <title>The complete genomes of actinobacterial strains from the NBC collection.</title>
        <authorList>
            <person name="Joergensen T.S."/>
            <person name="Alvarez Arevalo M."/>
            <person name="Sterndorff E.B."/>
            <person name="Faurdal D."/>
            <person name="Vuksanovic O."/>
            <person name="Mourched A.-S."/>
            <person name="Charusanti P."/>
            <person name="Shaw S."/>
            <person name="Blin K."/>
            <person name="Weber T."/>
        </authorList>
    </citation>
    <scope>NUCLEOTIDE SEQUENCE</scope>
    <source>
        <strain evidence="8">NBC_00093</strain>
    </source>
</reference>
<dbReference type="AlphaFoldDB" id="A0AAU1ZT07"/>
<evidence type="ECO:0000256" key="2">
    <source>
        <dbReference type="ARBA" id="ARBA00022448"/>
    </source>
</evidence>
<dbReference type="PANTHER" id="PTHR23517:SF2">
    <property type="entry name" value="MULTIDRUG RESISTANCE PROTEIN MDTH"/>
    <property type="match status" value="1"/>
</dbReference>
<dbReference type="Gene3D" id="1.20.1250.20">
    <property type="entry name" value="MFS general substrate transporter like domains"/>
    <property type="match status" value="1"/>
</dbReference>
<dbReference type="EMBL" id="CP108222">
    <property type="protein sequence ID" value="WTT14197.1"/>
    <property type="molecule type" value="Genomic_DNA"/>
</dbReference>
<dbReference type="InterPro" id="IPR036259">
    <property type="entry name" value="MFS_trans_sf"/>
</dbReference>
<evidence type="ECO:0000313" key="8">
    <source>
        <dbReference type="EMBL" id="WTT14197.1"/>
    </source>
</evidence>
<sequence>MPGWRTAEPCNSSSPAHDAPYEIEKHEPRQLGHRPLPGCVPAQGRRSGTSSSRWWCFSLGEILIYPAEFAIIDRIAPEARRGAYFGAQAFAQLGVFVGPFTGGLLLAAYDGTTMFPGVGCFALAGVVIYLLVGRRIPGLGTSGPDLPVEREGGACR</sequence>
<evidence type="ECO:0008006" key="9">
    <source>
        <dbReference type="Google" id="ProtNLM"/>
    </source>
</evidence>
<dbReference type="SUPFAM" id="SSF103473">
    <property type="entry name" value="MFS general substrate transporter"/>
    <property type="match status" value="1"/>
</dbReference>
<organism evidence="8">
    <name type="scientific">Streptomyces sp. NBC_00093</name>
    <dbReference type="NCBI Taxonomy" id="2975649"/>
    <lineage>
        <taxon>Bacteria</taxon>
        <taxon>Bacillati</taxon>
        <taxon>Actinomycetota</taxon>
        <taxon>Actinomycetes</taxon>
        <taxon>Kitasatosporales</taxon>
        <taxon>Streptomycetaceae</taxon>
        <taxon>Streptomyces</taxon>
    </lineage>
</organism>
<accession>A0AAU1ZT07</accession>
<dbReference type="GO" id="GO:0005886">
    <property type="term" value="C:plasma membrane"/>
    <property type="evidence" value="ECO:0007669"/>
    <property type="project" value="UniProtKB-SubCell"/>
</dbReference>
<name>A0AAU1ZT07_9ACTN</name>
<keyword evidence="5 7" id="KW-1133">Transmembrane helix</keyword>
<feature type="transmembrane region" description="Helical" evidence="7">
    <location>
        <begin position="114"/>
        <end position="132"/>
    </location>
</feature>
<feature type="transmembrane region" description="Helical" evidence="7">
    <location>
        <begin position="84"/>
        <end position="108"/>
    </location>
</feature>
<dbReference type="InterPro" id="IPR050171">
    <property type="entry name" value="MFS_Transporters"/>
</dbReference>
<evidence type="ECO:0000256" key="4">
    <source>
        <dbReference type="ARBA" id="ARBA00022692"/>
    </source>
</evidence>
<proteinExistence type="predicted"/>
<evidence type="ECO:0000256" key="5">
    <source>
        <dbReference type="ARBA" id="ARBA00022989"/>
    </source>
</evidence>
<keyword evidence="6 7" id="KW-0472">Membrane</keyword>
<gene>
    <name evidence="8" type="ORF">OHA22_01060</name>
</gene>
<evidence type="ECO:0000256" key="1">
    <source>
        <dbReference type="ARBA" id="ARBA00004651"/>
    </source>
</evidence>
<keyword evidence="2" id="KW-0813">Transport</keyword>
<dbReference type="PANTHER" id="PTHR23517">
    <property type="entry name" value="RESISTANCE PROTEIN MDTM, PUTATIVE-RELATED-RELATED"/>
    <property type="match status" value="1"/>
</dbReference>
<keyword evidence="4 7" id="KW-0812">Transmembrane</keyword>